<dbReference type="PANTHER" id="PTHR43069">
    <property type="entry name" value="FUMARYLACETOACETASE"/>
    <property type="match status" value="1"/>
</dbReference>
<evidence type="ECO:0000313" key="13">
    <source>
        <dbReference type="EMBL" id="MDI3385834.1"/>
    </source>
</evidence>
<keyword evidence="6 13" id="KW-0378">Hydrolase</keyword>
<reference evidence="13 14" key="1">
    <citation type="submission" date="2023-05" db="EMBL/GenBank/DDBJ databases">
        <title>Draft genome sequence of Streptomyces sp. B-S-A8 isolated from a cave soil in Thailand.</title>
        <authorList>
            <person name="Chamroensaksri N."/>
            <person name="Muangham S."/>
        </authorList>
    </citation>
    <scope>NUCLEOTIDE SEQUENCE [LARGE SCALE GENOMIC DNA]</scope>
    <source>
        <strain evidence="13 14">B-S-A8</strain>
    </source>
</reference>
<evidence type="ECO:0000259" key="12">
    <source>
        <dbReference type="Pfam" id="PF09298"/>
    </source>
</evidence>
<comment type="cofactor">
    <cofactor evidence="2">
        <name>Mg(2+)</name>
        <dbReference type="ChEBI" id="CHEBI:18420"/>
    </cofactor>
</comment>
<dbReference type="Proteomes" id="UP001224661">
    <property type="component" value="Unassembled WGS sequence"/>
</dbReference>
<evidence type="ECO:0000256" key="4">
    <source>
        <dbReference type="ARBA" id="ARBA00012094"/>
    </source>
</evidence>
<evidence type="ECO:0000256" key="1">
    <source>
        <dbReference type="ARBA" id="ARBA00001913"/>
    </source>
</evidence>
<organism evidence="13 14">
    <name type="scientific">Streptomyces solicavernae</name>
    <dbReference type="NCBI Taxonomy" id="3043614"/>
    <lineage>
        <taxon>Bacteria</taxon>
        <taxon>Bacillati</taxon>
        <taxon>Actinomycetota</taxon>
        <taxon>Actinomycetes</taxon>
        <taxon>Kitasatosporales</taxon>
        <taxon>Streptomycetaceae</taxon>
        <taxon>Streptomyces</taxon>
    </lineage>
</organism>
<evidence type="ECO:0000313" key="14">
    <source>
        <dbReference type="Proteomes" id="UP001224661"/>
    </source>
</evidence>
<evidence type="ECO:0000256" key="6">
    <source>
        <dbReference type="ARBA" id="ARBA00022801"/>
    </source>
</evidence>
<feature type="domain" description="Fumarylacetoacetase N-terminal" evidence="12">
    <location>
        <begin position="18"/>
        <end position="120"/>
    </location>
</feature>
<dbReference type="Gene3D" id="3.90.850.10">
    <property type="entry name" value="Fumarylacetoacetase-like, C-terminal domain"/>
    <property type="match status" value="1"/>
</dbReference>
<keyword evidence="5" id="KW-0479">Metal-binding</keyword>
<comment type="caution">
    <text evidence="13">The sequence shown here is derived from an EMBL/GenBank/DDBJ whole genome shotgun (WGS) entry which is preliminary data.</text>
</comment>
<evidence type="ECO:0000256" key="2">
    <source>
        <dbReference type="ARBA" id="ARBA00001946"/>
    </source>
</evidence>
<evidence type="ECO:0000259" key="11">
    <source>
        <dbReference type="Pfam" id="PF01557"/>
    </source>
</evidence>
<dbReference type="EMBL" id="JASCIR010000003">
    <property type="protein sequence ID" value="MDI3385834.1"/>
    <property type="molecule type" value="Genomic_DNA"/>
</dbReference>
<keyword evidence="10" id="KW-0585">Phenylalanine catabolism</keyword>
<dbReference type="SUPFAM" id="SSF63433">
    <property type="entry name" value="Fumarylacetoacetate hydrolase, FAH, N-terminal domain"/>
    <property type="match status" value="1"/>
</dbReference>
<evidence type="ECO:0000256" key="9">
    <source>
        <dbReference type="ARBA" id="ARBA00022878"/>
    </source>
</evidence>
<evidence type="ECO:0000256" key="10">
    <source>
        <dbReference type="ARBA" id="ARBA00023232"/>
    </source>
</evidence>
<comment type="cofactor">
    <cofactor evidence="1">
        <name>Ca(2+)</name>
        <dbReference type="ChEBI" id="CHEBI:29108"/>
    </cofactor>
</comment>
<sequence length="418" mass="44471">MPEQSPLDLPEGDPFGPHNLPYGVFSLPGSLAGSPDSGEHRRVGVRLGSHVLDAGAAAHALGSPYASLLGKPTLNPLLAAGPQAWSDVRRALTAWVTVPSHQEAVRPFFHPLADVTLHLPFDVADYVDFYASEHHATNLGRLFRPDSEPLLPNWKHLPVGYHGRAGTVVVSGTEVIRPSGQRKAPSAAEPSFGPSAKLDIEAEVGFVVGAPSELGSAVPLSSFRDHVFGLCLLNDWSARDIQPWEYVPLGPFVAKSFATSVSAWITPLEALDHARVAPPARDVAVLPYLDDSAEDEPGGYDLRITVSLNGEVISEPPFASMYWTGAQMLTHMTVGGASLRTGDLYGSGTISGTETHQRGSLIELTWNGAEPLELPTGKRTFLEDGDEITLTAWAPGPDGSRVGLGEVTGRIAPARTTD</sequence>
<gene>
    <name evidence="13" type="primary">fahA</name>
    <name evidence="13" type="ORF">QIS99_06325</name>
</gene>
<keyword evidence="7" id="KW-0106">Calcium</keyword>
<dbReference type="InterPro" id="IPR015377">
    <property type="entry name" value="Fumarylacetoacetase_N"/>
</dbReference>
<dbReference type="Gene3D" id="2.30.30.230">
    <property type="entry name" value="Fumarylacetoacetase, N-terminal domain"/>
    <property type="match status" value="1"/>
</dbReference>
<comment type="pathway">
    <text evidence="3">Amino-acid degradation; L-phenylalanine degradation; acetoacetate and fumarate from L-phenylalanine: step 6/6.</text>
</comment>
<dbReference type="GO" id="GO:0004334">
    <property type="term" value="F:fumarylacetoacetase activity"/>
    <property type="evidence" value="ECO:0007669"/>
    <property type="project" value="UniProtKB-EC"/>
</dbReference>
<evidence type="ECO:0000256" key="3">
    <source>
        <dbReference type="ARBA" id="ARBA00004782"/>
    </source>
</evidence>
<dbReference type="Pfam" id="PF01557">
    <property type="entry name" value="FAA_hydrolase"/>
    <property type="match status" value="1"/>
</dbReference>
<dbReference type="RefSeq" id="WP_282511271.1">
    <property type="nucleotide sequence ID" value="NZ_JASCIR010000003.1"/>
</dbReference>
<name>A0ABT6RN43_9ACTN</name>
<dbReference type="InterPro" id="IPR036663">
    <property type="entry name" value="Fumarylacetoacetase_C_sf"/>
</dbReference>
<accession>A0ABT6RN43</accession>
<feature type="domain" description="Fumarylacetoacetase-like C-terminal" evidence="11">
    <location>
        <begin position="127"/>
        <end position="410"/>
    </location>
</feature>
<proteinExistence type="predicted"/>
<dbReference type="SUPFAM" id="SSF56529">
    <property type="entry name" value="FAH"/>
    <property type="match status" value="1"/>
</dbReference>
<dbReference type="EC" id="3.7.1.2" evidence="4"/>
<dbReference type="PANTHER" id="PTHR43069:SF2">
    <property type="entry name" value="FUMARYLACETOACETASE"/>
    <property type="match status" value="1"/>
</dbReference>
<keyword evidence="9" id="KW-0828">Tyrosine catabolism</keyword>
<dbReference type="NCBIfam" id="TIGR01266">
    <property type="entry name" value="fum_ac_acetase"/>
    <property type="match status" value="1"/>
</dbReference>
<evidence type="ECO:0000256" key="5">
    <source>
        <dbReference type="ARBA" id="ARBA00022723"/>
    </source>
</evidence>
<keyword evidence="14" id="KW-1185">Reference proteome</keyword>
<dbReference type="Pfam" id="PF09298">
    <property type="entry name" value="FAA_hydrolase_N"/>
    <property type="match status" value="1"/>
</dbReference>
<protein>
    <recommendedName>
        <fullName evidence="4">fumarylacetoacetase</fullName>
        <ecNumber evidence="4">3.7.1.2</ecNumber>
    </recommendedName>
</protein>
<evidence type="ECO:0000256" key="7">
    <source>
        <dbReference type="ARBA" id="ARBA00022837"/>
    </source>
</evidence>
<dbReference type="InterPro" id="IPR011234">
    <property type="entry name" value="Fumarylacetoacetase-like_C"/>
</dbReference>
<keyword evidence="8" id="KW-0460">Magnesium</keyword>
<dbReference type="InterPro" id="IPR005959">
    <property type="entry name" value="Fumarylacetoacetase"/>
</dbReference>
<dbReference type="InterPro" id="IPR036462">
    <property type="entry name" value="Fumarylacetoacetase_N_sf"/>
</dbReference>
<evidence type="ECO:0000256" key="8">
    <source>
        <dbReference type="ARBA" id="ARBA00022842"/>
    </source>
</evidence>